<dbReference type="CDD" id="cd03429">
    <property type="entry name" value="NUDIX_NADH_pyrophosphatase_Nudt13"/>
    <property type="match status" value="1"/>
</dbReference>
<dbReference type="GO" id="GO:0019677">
    <property type="term" value="P:NAD+ catabolic process"/>
    <property type="evidence" value="ECO:0007669"/>
    <property type="project" value="TreeGrafter"/>
</dbReference>
<evidence type="ECO:0000256" key="9">
    <source>
        <dbReference type="ARBA" id="ARBA00023679"/>
    </source>
</evidence>
<gene>
    <name evidence="11" type="primary">nudC</name>
    <name evidence="11" type="ORF">IMCC3135_32450</name>
</gene>
<keyword evidence="8" id="KW-0520">NAD</keyword>
<keyword evidence="12" id="KW-1185">Reference proteome</keyword>
<dbReference type="Gene3D" id="3.90.79.20">
    <property type="match status" value="1"/>
</dbReference>
<comment type="cofactor">
    <cofactor evidence="1">
        <name>Mg(2+)</name>
        <dbReference type="ChEBI" id="CHEBI:18420"/>
    </cofactor>
</comment>
<dbReference type="InterPro" id="IPR049734">
    <property type="entry name" value="NudC-like_C"/>
</dbReference>
<evidence type="ECO:0000256" key="6">
    <source>
        <dbReference type="ARBA" id="ARBA00022801"/>
    </source>
</evidence>
<dbReference type="PROSITE" id="PS51462">
    <property type="entry name" value="NUDIX"/>
    <property type="match status" value="1"/>
</dbReference>
<evidence type="ECO:0000259" key="10">
    <source>
        <dbReference type="PROSITE" id="PS51462"/>
    </source>
</evidence>
<dbReference type="InterPro" id="IPR015375">
    <property type="entry name" value="NADH_PPase-like_N"/>
</dbReference>
<dbReference type="Pfam" id="PF00293">
    <property type="entry name" value="NUDIX"/>
    <property type="match status" value="1"/>
</dbReference>
<evidence type="ECO:0000313" key="12">
    <source>
        <dbReference type="Proteomes" id="UP000250079"/>
    </source>
</evidence>
<dbReference type="SUPFAM" id="SSF55811">
    <property type="entry name" value="Nudix"/>
    <property type="match status" value="1"/>
</dbReference>
<organism evidence="11 12">
    <name type="scientific">Granulosicoccus antarcticus IMCC3135</name>
    <dbReference type="NCBI Taxonomy" id="1192854"/>
    <lineage>
        <taxon>Bacteria</taxon>
        <taxon>Pseudomonadati</taxon>
        <taxon>Pseudomonadota</taxon>
        <taxon>Gammaproteobacteria</taxon>
        <taxon>Chromatiales</taxon>
        <taxon>Granulosicoccaceae</taxon>
        <taxon>Granulosicoccus</taxon>
    </lineage>
</organism>
<dbReference type="InterPro" id="IPR000086">
    <property type="entry name" value="NUDIX_hydrolase_dom"/>
</dbReference>
<dbReference type="AlphaFoldDB" id="A0A2Z2P179"/>
<evidence type="ECO:0000256" key="5">
    <source>
        <dbReference type="ARBA" id="ARBA00022723"/>
    </source>
</evidence>
<dbReference type="Proteomes" id="UP000250079">
    <property type="component" value="Chromosome"/>
</dbReference>
<dbReference type="PANTHER" id="PTHR42904">
    <property type="entry name" value="NUDIX HYDROLASE, NUDC SUBFAMILY"/>
    <property type="match status" value="1"/>
</dbReference>
<protein>
    <recommendedName>
        <fullName evidence="4">NAD(+) diphosphatase</fullName>
        <ecNumber evidence="4">3.6.1.22</ecNumber>
    </recommendedName>
</protein>
<evidence type="ECO:0000256" key="2">
    <source>
        <dbReference type="ARBA" id="ARBA00001947"/>
    </source>
</evidence>
<proteinExistence type="inferred from homology"/>
<dbReference type="GO" id="GO:0006742">
    <property type="term" value="P:NADP+ catabolic process"/>
    <property type="evidence" value="ECO:0007669"/>
    <property type="project" value="TreeGrafter"/>
</dbReference>
<accession>A0A2Z2P179</accession>
<dbReference type="Gene3D" id="3.90.79.10">
    <property type="entry name" value="Nucleoside Triphosphate Pyrophosphohydrolase"/>
    <property type="match status" value="1"/>
</dbReference>
<comment type="catalytic activity">
    <reaction evidence="9">
        <text>a 5'-end NAD(+)-phospho-ribonucleoside in mRNA + H2O = a 5'-end phospho-adenosine-phospho-ribonucleoside in mRNA + beta-nicotinamide D-ribonucleotide + 2 H(+)</text>
        <dbReference type="Rhea" id="RHEA:60876"/>
        <dbReference type="Rhea" id="RHEA-COMP:15698"/>
        <dbReference type="Rhea" id="RHEA-COMP:15719"/>
        <dbReference type="ChEBI" id="CHEBI:14649"/>
        <dbReference type="ChEBI" id="CHEBI:15377"/>
        <dbReference type="ChEBI" id="CHEBI:15378"/>
        <dbReference type="ChEBI" id="CHEBI:144029"/>
        <dbReference type="ChEBI" id="CHEBI:144051"/>
    </reaction>
    <physiologicalReaction direction="left-to-right" evidence="9">
        <dbReference type="Rhea" id="RHEA:60877"/>
    </physiologicalReaction>
</comment>
<dbReference type="GO" id="GO:0035529">
    <property type="term" value="F:NADH pyrophosphatase activity"/>
    <property type="evidence" value="ECO:0007669"/>
    <property type="project" value="TreeGrafter"/>
</dbReference>
<evidence type="ECO:0000313" key="11">
    <source>
        <dbReference type="EMBL" id="ASJ76535.1"/>
    </source>
</evidence>
<comment type="similarity">
    <text evidence="3">Belongs to the Nudix hydrolase family. NudC subfamily.</text>
</comment>
<reference evidence="11 12" key="1">
    <citation type="submission" date="2016-12" db="EMBL/GenBank/DDBJ databases">
        <authorList>
            <person name="Song W.-J."/>
            <person name="Kurnit D.M."/>
        </authorList>
    </citation>
    <scope>NUCLEOTIDE SEQUENCE [LARGE SCALE GENOMIC DNA]</scope>
    <source>
        <strain evidence="11 12">IMCC3135</strain>
    </source>
</reference>
<dbReference type="EMBL" id="CP018632">
    <property type="protein sequence ID" value="ASJ76535.1"/>
    <property type="molecule type" value="Genomic_DNA"/>
</dbReference>
<comment type="cofactor">
    <cofactor evidence="2">
        <name>Zn(2+)</name>
        <dbReference type="ChEBI" id="CHEBI:29105"/>
    </cofactor>
</comment>
<evidence type="ECO:0000256" key="4">
    <source>
        <dbReference type="ARBA" id="ARBA00012381"/>
    </source>
</evidence>
<dbReference type="GO" id="GO:0046872">
    <property type="term" value="F:metal ion binding"/>
    <property type="evidence" value="ECO:0007669"/>
    <property type="project" value="UniProtKB-KW"/>
</dbReference>
<dbReference type="GO" id="GO:0110153">
    <property type="term" value="F:RNA NAD-cap (NMN-forming) hydrolase activity"/>
    <property type="evidence" value="ECO:0007669"/>
    <property type="project" value="RHEA"/>
</dbReference>
<keyword evidence="6 11" id="KW-0378">Hydrolase</keyword>
<evidence type="ECO:0000256" key="1">
    <source>
        <dbReference type="ARBA" id="ARBA00001946"/>
    </source>
</evidence>
<evidence type="ECO:0000256" key="7">
    <source>
        <dbReference type="ARBA" id="ARBA00022842"/>
    </source>
</evidence>
<keyword evidence="7" id="KW-0460">Magnesium</keyword>
<dbReference type="Pfam" id="PF09296">
    <property type="entry name" value="NUDIX-like"/>
    <property type="match status" value="1"/>
</dbReference>
<dbReference type="KEGG" id="gai:IMCC3135_32450"/>
<feature type="domain" description="Nudix hydrolase" evidence="10">
    <location>
        <begin position="173"/>
        <end position="308"/>
    </location>
</feature>
<dbReference type="GO" id="GO:0005829">
    <property type="term" value="C:cytosol"/>
    <property type="evidence" value="ECO:0007669"/>
    <property type="project" value="TreeGrafter"/>
</dbReference>
<dbReference type="InterPro" id="IPR050241">
    <property type="entry name" value="NAD-cap_RNA_hydrolase_NudC"/>
</dbReference>
<dbReference type="InterPro" id="IPR015797">
    <property type="entry name" value="NUDIX_hydrolase-like_dom_sf"/>
</dbReference>
<dbReference type="PANTHER" id="PTHR42904:SF6">
    <property type="entry name" value="NAD-CAPPED RNA HYDROLASE NUDT12"/>
    <property type="match status" value="1"/>
</dbReference>
<dbReference type="NCBIfam" id="NF001299">
    <property type="entry name" value="PRK00241.1"/>
    <property type="match status" value="1"/>
</dbReference>
<dbReference type="OrthoDB" id="9791656at2"/>
<sequence length="320" mass="35272">MFYTHSTLDRADHLRKDDAQIESLRAHRDARLVPVWHLQTMVAKVSDTILPQALLLSADCPLPEGQTVFLGLQGTSPIFAVDVSTLDENQRDALADKSITRSGQALPGVFADLRLAGPSLPEDDGSLLAYARGLMYWNSTARFCESCGNALVSSNAGHTRTCSNHDCTFIAFPRTDPAVIMLVSHTPDGDGEPVCLLGRSPAWPEGVFSTLAGFVEAGESLENAVRREVMEEASIKVGEVRYIASQPWPFPRSIMLGFEAVATSTEINCDTLELADAQWFTRKQLAGFDNWGDESDNFKLPRKDSIARFLIDRWMKDANH</sequence>
<dbReference type="EC" id="3.6.1.22" evidence="4"/>
<evidence type="ECO:0000256" key="3">
    <source>
        <dbReference type="ARBA" id="ARBA00009595"/>
    </source>
</evidence>
<name>A0A2Z2P179_9GAMM</name>
<keyword evidence="5" id="KW-0479">Metal-binding</keyword>
<evidence type="ECO:0000256" key="8">
    <source>
        <dbReference type="ARBA" id="ARBA00023027"/>
    </source>
</evidence>